<dbReference type="Pfam" id="PF13538">
    <property type="entry name" value="UvrD_C_2"/>
    <property type="match status" value="1"/>
</dbReference>
<gene>
    <name evidence="3" type="primary">recD</name>
    <name evidence="5" type="ORF">DFP86_110108</name>
</gene>
<dbReference type="InterPro" id="IPR027417">
    <property type="entry name" value="P-loop_NTPase"/>
</dbReference>
<keyword evidence="3" id="KW-0227">DNA damage</keyword>
<dbReference type="InterPro" id="IPR006344">
    <property type="entry name" value="RecD"/>
</dbReference>
<proteinExistence type="inferred from homology"/>
<dbReference type="GO" id="GO:0043139">
    <property type="term" value="F:5'-3' DNA helicase activity"/>
    <property type="evidence" value="ECO:0007669"/>
    <property type="project" value="UniProtKB-UniRule"/>
</dbReference>
<sequence>MDSPLYAALCDLFRRLDPQWDDDCAQWLLALIQANQQGHVCLPVPQPEARQRLSASVLVAAPGSYAPLVLDPAAGLYFAHHWFDEVRLAEALRRKAGRLDSVDPVLAADWLERLFPPTDTGLDRQKLAAALALRQRLLVISGGPGTGKTTTVIRLLALLAALAERPLVMALAAPTGKAAARLSDSIRAAVDRLPVDAALKHRLPDGAQTLHRLLGLRPGTDRARYHAGRTLPLDVLVVDEASMIDLDLMARTFDALPPHARVILLGDRDQLASVEAGAVLGELCQEIGYRRETLAWLSQLGLDVGTLPPAVDEAAPLTDSVVLLTRSHRFAPDSGIGRFSRCINDNRPDEALALLGEAERSDLGWRAELDAEALATRRRPYWQAVQSGASLDQVWQAFVAFMPLAAERRQVEAINRLFEQQLEADGLKPAGQVWYPGRPVMISSNDYGVALFNGDIGFTIMRPEGLRVAFPAADGGWRELAPARLPEHDTVYAMTVHKSQGSEFDEVWLVLPDNGANLPDRALVYTAVTRARQTFQLVGSRDLLHAAIGKTLIRHSGLGRRMRSTWSMRDKSS</sequence>
<evidence type="ECO:0000256" key="2">
    <source>
        <dbReference type="ARBA" id="ARBA00022840"/>
    </source>
</evidence>
<dbReference type="GO" id="GO:0009338">
    <property type="term" value="C:exodeoxyribonuclease V complex"/>
    <property type="evidence" value="ECO:0007669"/>
    <property type="project" value="InterPro"/>
</dbReference>
<keyword evidence="6" id="KW-1185">Reference proteome</keyword>
<keyword evidence="2 3" id="KW-0067">ATP-binding</keyword>
<keyword evidence="3 5" id="KW-0347">Helicase</keyword>
<dbReference type="InterPro" id="IPR050534">
    <property type="entry name" value="Coronavir_polyprotein_1ab"/>
</dbReference>
<keyword evidence="3" id="KW-0413">Isomerase</keyword>
<keyword evidence="3" id="KW-0378">Hydrolase</keyword>
<dbReference type="GO" id="GO:0008854">
    <property type="term" value="F:exodeoxyribonuclease V activity"/>
    <property type="evidence" value="ECO:0007669"/>
    <property type="project" value="InterPro"/>
</dbReference>
<dbReference type="EMBL" id="SNZP01000010">
    <property type="protein sequence ID" value="TDR76682.1"/>
    <property type="molecule type" value="Genomic_DNA"/>
</dbReference>
<dbReference type="CDD" id="cd18809">
    <property type="entry name" value="SF1_C_RecD"/>
    <property type="match status" value="1"/>
</dbReference>
<dbReference type="InterPro" id="IPR027785">
    <property type="entry name" value="UvrD-like_helicase_C"/>
</dbReference>
<dbReference type="GO" id="GO:0003677">
    <property type="term" value="F:DNA binding"/>
    <property type="evidence" value="ECO:0007669"/>
    <property type="project" value="UniProtKB-UniRule"/>
</dbReference>
<name>A0A4R7B187_9NEIS</name>
<evidence type="ECO:0000313" key="5">
    <source>
        <dbReference type="EMBL" id="TDR76682.1"/>
    </source>
</evidence>
<dbReference type="PANTHER" id="PTHR43788:SF6">
    <property type="entry name" value="DNA HELICASE B"/>
    <property type="match status" value="1"/>
</dbReference>
<dbReference type="GO" id="GO:0017116">
    <property type="term" value="F:single-stranded DNA helicase activity"/>
    <property type="evidence" value="ECO:0007669"/>
    <property type="project" value="TreeGrafter"/>
</dbReference>
<dbReference type="CDD" id="cd17933">
    <property type="entry name" value="DEXSc_RecD-like"/>
    <property type="match status" value="1"/>
</dbReference>
<dbReference type="SMART" id="SM00382">
    <property type="entry name" value="AAA"/>
    <property type="match status" value="1"/>
</dbReference>
<comment type="catalytic activity">
    <reaction evidence="3">
        <text>ATP + H2O = ADP + phosphate + H(+)</text>
        <dbReference type="Rhea" id="RHEA:13065"/>
        <dbReference type="ChEBI" id="CHEBI:15377"/>
        <dbReference type="ChEBI" id="CHEBI:15378"/>
        <dbReference type="ChEBI" id="CHEBI:30616"/>
        <dbReference type="ChEBI" id="CHEBI:43474"/>
        <dbReference type="ChEBI" id="CHEBI:456216"/>
        <dbReference type="EC" id="5.6.2.3"/>
    </reaction>
</comment>
<dbReference type="HAMAP" id="MF_01487">
    <property type="entry name" value="RecD"/>
    <property type="match status" value="1"/>
</dbReference>
<keyword evidence="3" id="KW-0269">Exonuclease</keyword>
<dbReference type="PANTHER" id="PTHR43788">
    <property type="entry name" value="DNA2/NAM7 HELICASE FAMILY MEMBER"/>
    <property type="match status" value="1"/>
</dbReference>
<dbReference type="Gene3D" id="3.40.50.300">
    <property type="entry name" value="P-loop containing nucleotide triphosphate hydrolases"/>
    <property type="match status" value="3"/>
</dbReference>
<reference evidence="5 6" key="1">
    <citation type="submission" date="2019-03" db="EMBL/GenBank/DDBJ databases">
        <title>Genomic Encyclopedia of Type Strains, Phase III (KMG-III): the genomes of soil and plant-associated and newly described type strains.</title>
        <authorList>
            <person name="Whitman W."/>
        </authorList>
    </citation>
    <scope>NUCLEOTIDE SEQUENCE [LARGE SCALE GENOMIC DNA]</scope>
    <source>
        <strain evidence="5 6">CECT 8976</strain>
    </source>
</reference>
<evidence type="ECO:0000256" key="3">
    <source>
        <dbReference type="HAMAP-Rule" id="MF_01487"/>
    </source>
</evidence>
<organism evidence="5 6">
    <name type="scientific">Paludibacterium purpuratum</name>
    <dbReference type="NCBI Taxonomy" id="1144873"/>
    <lineage>
        <taxon>Bacteria</taxon>
        <taxon>Pseudomonadati</taxon>
        <taxon>Pseudomonadota</taxon>
        <taxon>Betaproteobacteria</taxon>
        <taxon>Neisseriales</taxon>
        <taxon>Chromobacteriaceae</taxon>
        <taxon>Paludibacterium</taxon>
    </lineage>
</organism>
<comment type="similarity">
    <text evidence="3">Belongs to the RecD family.</text>
</comment>
<evidence type="ECO:0000313" key="6">
    <source>
        <dbReference type="Proteomes" id="UP000295611"/>
    </source>
</evidence>
<dbReference type="Pfam" id="PF13245">
    <property type="entry name" value="AAA_19"/>
    <property type="match status" value="1"/>
</dbReference>
<comment type="subunit">
    <text evidence="3">Heterotrimer of RecB, RecC and RecD. All subunits contribute to DNA-binding.</text>
</comment>
<comment type="caution">
    <text evidence="5">The sequence shown here is derived from an EMBL/GenBank/DDBJ whole genome shotgun (WGS) entry which is preliminary data.</text>
</comment>
<evidence type="ECO:0000259" key="4">
    <source>
        <dbReference type="SMART" id="SM00382"/>
    </source>
</evidence>
<evidence type="ECO:0000256" key="1">
    <source>
        <dbReference type="ARBA" id="ARBA00022741"/>
    </source>
</evidence>
<feature type="domain" description="AAA+ ATPase" evidence="4">
    <location>
        <begin position="134"/>
        <end position="293"/>
    </location>
</feature>
<dbReference type="RefSeq" id="WP_243729392.1">
    <property type="nucleotide sequence ID" value="NZ_SNZP01000010.1"/>
</dbReference>
<dbReference type="GO" id="GO:0000724">
    <property type="term" value="P:double-strand break repair via homologous recombination"/>
    <property type="evidence" value="ECO:0007669"/>
    <property type="project" value="UniProtKB-UniRule"/>
</dbReference>
<dbReference type="AlphaFoldDB" id="A0A4R7B187"/>
<keyword evidence="1 3" id="KW-0547">Nucleotide-binding</keyword>
<dbReference type="InterPro" id="IPR003593">
    <property type="entry name" value="AAA+_ATPase"/>
</dbReference>
<keyword evidence="3" id="KW-0540">Nuclease</keyword>
<dbReference type="Proteomes" id="UP000295611">
    <property type="component" value="Unassembled WGS sequence"/>
</dbReference>
<dbReference type="NCBIfam" id="TIGR01447">
    <property type="entry name" value="recD"/>
    <property type="match status" value="1"/>
</dbReference>
<dbReference type="GO" id="GO:0005524">
    <property type="term" value="F:ATP binding"/>
    <property type="evidence" value="ECO:0007669"/>
    <property type="project" value="UniProtKB-UniRule"/>
</dbReference>
<dbReference type="EC" id="5.6.2.3" evidence="3"/>
<feature type="binding site" evidence="3">
    <location>
        <begin position="142"/>
        <end position="149"/>
    </location>
    <ligand>
        <name>ATP</name>
        <dbReference type="ChEBI" id="CHEBI:30616"/>
    </ligand>
</feature>
<comment type="miscellaneous">
    <text evidence="3">In the RecBCD complex, RecB has a slow 3'-5' helicase, an exonuclease activity and loads RecA onto ssDNA, RecD has a fast 5'-3' helicase activity, while RecC stimulates the ATPase and processivity of the RecB helicase and contributes to recognition of the Chi site.</text>
</comment>
<keyword evidence="3" id="KW-0238">DNA-binding</keyword>
<dbReference type="GO" id="GO:0016887">
    <property type="term" value="F:ATP hydrolysis activity"/>
    <property type="evidence" value="ECO:0007669"/>
    <property type="project" value="RHEA"/>
</dbReference>
<keyword evidence="3" id="KW-0234">DNA repair</keyword>
<dbReference type="SUPFAM" id="SSF52540">
    <property type="entry name" value="P-loop containing nucleoside triphosphate hydrolases"/>
    <property type="match status" value="2"/>
</dbReference>
<comment type="function">
    <text evidence="3">A helicase/nuclease that prepares dsDNA breaks (DSB) for recombinational DNA repair. Binds to DSBs and unwinds DNA via a highly rapid and processive ATP-dependent bidirectional helicase activity. Unwinds dsDNA until it encounters a Chi (crossover hotspot instigator) sequence from the 3' direction. Cuts ssDNA a few nucleotides 3' to the Chi site. The properties and activities of the enzyme are changed at Chi. The Chi-altered holoenzyme produces a long 3'-ssDNA overhang and facilitates RecA-binding to the ssDNA for homologous DNA recombination and repair. Holoenzyme degrades any linearized DNA that is unable to undergo homologous recombination. In the holoenzyme this subunit has ssDNA-dependent ATPase and 5'-3' helicase activity. When added to pre-assembled RecBC greatly stimulates nuclease activity and augments holoenzyme processivity. Negatively regulates the RecA-loading ability of RecBCD.</text>
</comment>
<accession>A0A4R7B187</accession>
<protein>
    <recommendedName>
        <fullName evidence="3">RecBCD enzyme subunit RecD</fullName>
        <ecNumber evidence="3">5.6.2.3</ecNumber>
    </recommendedName>
    <alternativeName>
        <fullName evidence="3">DNA 5'-3' helicase subunit RecD</fullName>
    </alternativeName>
    <alternativeName>
        <fullName evidence="3">Exonuclease V subunit RecD</fullName>
        <shortName evidence="3">ExoV subunit RecD</shortName>
    </alternativeName>
    <alternativeName>
        <fullName evidence="3">Helicase/nuclease RecBCD subunit RecD</fullName>
    </alternativeName>
</protein>